<protein>
    <submittedName>
        <fullName evidence="2">DUF3048 domain-containing protein</fullName>
    </submittedName>
</protein>
<evidence type="ECO:0000313" key="2">
    <source>
        <dbReference type="EMBL" id="PMP76229.1"/>
    </source>
</evidence>
<name>A0A2J6WYC0_9CHLR</name>
<evidence type="ECO:0000313" key="3">
    <source>
        <dbReference type="Proteomes" id="UP000243376"/>
    </source>
</evidence>
<accession>A0A2J6WYC0</accession>
<dbReference type="PROSITE" id="PS51257">
    <property type="entry name" value="PROKAR_LIPOPROTEIN"/>
    <property type="match status" value="1"/>
</dbReference>
<dbReference type="Proteomes" id="UP000243376">
    <property type="component" value="Unassembled WGS sequence"/>
</dbReference>
<reference evidence="2 3" key="1">
    <citation type="submission" date="2018-01" db="EMBL/GenBank/DDBJ databases">
        <title>Metagenomic assembled genomes from two thermal pools in the Uzon Caldera, Kamchatka, Russia.</title>
        <authorList>
            <person name="Wilkins L."/>
            <person name="Ettinger C."/>
        </authorList>
    </citation>
    <scope>NUCLEOTIDE SEQUENCE [LARGE SCALE GENOMIC DNA]</scope>
    <source>
        <strain evidence="2">ZAV-02</strain>
    </source>
</reference>
<sequence length="57" mass="5944">MKNRIIPIALLLSLVLIGACSSAVANEPVPSPQPTVPQFQLVTKTPTPSAVPTLPLL</sequence>
<feature type="signal peptide" evidence="1">
    <location>
        <begin position="1"/>
        <end position="25"/>
    </location>
</feature>
<evidence type="ECO:0000256" key="1">
    <source>
        <dbReference type="SAM" id="SignalP"/>
    </source>
</evidence>
<dbReference type="EMBL" id="PNIQ01000877">
    <property type="protein sequence ID" value="PMP76229.1"/>
    <property type="molecule type" value="Genomic_DNA"/>
</dbReference>
<feature type="non-terminal residue" evidence="2">
    <location>
        <position position="57"/>
    </location>
</feature>
<organism evidence="2 3">
    <name type="scientific">Chloroflexus aggregans</name>
    <dbReference type="NCBI Taxonomy" id="152260"/>
    <lineage>
        <taxon>Bacteria</taxon>
        <taxon>Bacillati</taxon>
        <taxon>Chloroflexota</taxon>
        <taxon>Chloroflexia</taxon>
        <taxon>Chloroflexales</taxon>
        <taxon>Chloroflexineae</taxon>
        <taxon>Chloroflexaceae</taxon>
        <taxon>Chloroflexus</taxon>
    </lineage>
</organism>
<comment type="caution">
    <text evidence="2">The sequence shown here is derived from an EMBL/GenBank/DDBJ whole genome shotgun (WGS) entry which is preliminary data.</text>
</comment>
<keyword evidence="1" id="KW-0732">Signal</keyword>
<proteinExistence type="predicted"/>
<dbReference type="AlphaFoldDB" id="A0A2J6WYC0"/>
<feature type="chain" id="PRO_5014332178" evidence="1">
    <location>
        <begin position="26"/>
        <end position="57"/>
    </location>
</feature>
<gene>
    <name evidence="2" type="ORF">C0184_13080</name>
</gene>